<evidence type="ECO:0000313" key="3">
    <source>
        <dbReference type="Proteomes" id="UP000305836"/>
    </source>
</evidence>
<dbReference type="PANTHER" id="PTHR21310">
    <property type="entry name" value="AMINOGLYCOSIDE PHOSPHOTRANSFERASE-RELATED-RELATED"/>
    <property type="match status" value="1"/>
</dbReference>
<proteinExistence type="predicted"/>
<dbReference type="InterPro" id="IPR002575">
    <property type="entry name" value="Aminoglycoside_PTrfase"/>
</dbReference>
<dbReference type="Pfam" id="PF01636">
    <property type="entry name" value="APH"/>
    <property type="match status" value="1"/>
</dbReference>
<comment type="caution">
    <text evidence="2">The sequence shown here is derived from an EMBL/GenBank/DDBJ whole genome shotgun (WGS) entry which is preliminary data.</text>
</comment>
<dbReference type="GO" id="GO:0005524">
    <property type="term" value="F:ATP binding"/>
    <property type="evidence" value="ECO:0007669"/>
    <property type="project" value="InterPro"/>
</dbReference>
<dbReference type="GO" id="GO:0004672">
    <property type="term" value="F:protein kinase activity"/>
    <property type="evidence" value="ECO:0007669"/>
    <property type="project" value="InterPro"/>
</dbReference>
<feature type="domain" description="Protein kinase" evidence="1">
    <location>
        <begin position="1"/>
        <end position="302"/>
    </location>
</feature>
<name>A0A4U3LW44_9ACTN</name>
<evidence type="ECO:0000259" key="1">
    <source>
        <dbReference type="PROSITE" id="PS50011"/>
    </source>
</evidence>
<dbReference type="InterPro" id="IPR011009">
    <property type="entry name" value="Kinase-like_dom_sf"/>
</dbReference>
<protein>
    <submittedName>
        <fullName evidence="2">Aminoglycoside phosphotransferase family protein</fullName>
    </submittedName>
</protein>
<gene>
    <name evidence="2" type="ORF">FDA38_14120</name>
</gene>
<reference evidence="2 3" key="1">
    <citation type="submission" date="2019-04" db="EMBL/GenBank/DDBJ databases">
        <title>Kribbella sp. NEAU-THZ 27 nov., a novel actinomycete isolated from soil.</title>
        <authorList>
            <person name="Duan L."/>
        </authorList>
    </citation>
    <scope>NUCLEOTIDE SEQUENCE [LARGE SCALE GENOMIC DNA]</scope>
    <source>
        <strain evidence="3">NEAU-THZ27</strain>
    </source>
</reference>
<dbReference type="EMBL" id="SZPZ01000002">
    <property type="protein sequence ID" value="TKK79534.1"/>
    <property type="molecule type" value="Genomic_DNA"/>
</dbReference>
<dbReference type="OrthoDB" id="241498at2"/>
<dbReference type="PROSITE" id="PS50011">
    <property type="entry name" value="PROTEIN_KINASE_DOM"/>
    <property type="match status" value="1"/>
</dbReference>
<dbReference type="InterPro" id="IPR000719">
    <property type="entry name" value="Prot_kinase_dom"/>
</dbReference>
<dbReference type="AlphaFoldDB" id="A0A4U3LW44"/>
<dbReference type="InterPro" id="IPR051678">
    <property type="entry name" value="AGP_Transferase"/>
</dbReference>
<sequence>MRWLADGSAGAVVEALREVGLGDLPVVVRESVGGDPTWWSASAVVGGRYVVKFAWSEPAALRLAHEIDVLDALGREPAVSYLPEVVASSTDPLLLVTALAPGESLFEIVDSVDRDEAGRQLAQFMAELHEAGERLPEAPDASLQPATTAVLREQFPKWARADQCAEVIRWCDWAADVLRSPGPQVLVHGDLHGGNQLWDGGKLRAVVDFETAGLADAEYDLRTFPGPGMGPGVELLTATMRHYAQITGRELSVERVMAWHLRTALGDALWRSEAGVPLPDHRTAAEWVDDLADRFTALGISC</sequence>
<dbReference type="SUPFAM" id="SSF56112">
    <property type="entry name" value="Protein kinase-like (PK-like)"/>
    <property type="match status" value="1"/>
</dbReference>
<evidence type="ECO:0000313" key="2">
    <source>
        <dbReference type="EMBL" id="TKK79534.1"/>
    </source>
</evidence>
<keyword evidence="2" id="KW-0808">Transferase</keyword>
<accession>A0A4U3LW44</accession>
<keyword evidence="3" id="KW-1185">Reference proteome</keyword>
<dbReference type="Gene3D" id="3.90.1200.10">
    <property type="match status" value="1"/>
</dbReference>
<dbReference type="RefSeq" id="WP_137254492.1">
    <property type="nucleotide sequence ID" value="NZ_JBHSPQ010000001.1"/>
</dbReference>
<dbReference type="Proteomes" id="UP000305836">
    <property type="component" value="Unassembled WGS sequence"/>
</dbReference>
<organism evidence="2 3">
    <name type="scientific">Kribbella jiaozuonensis</name>
    <dbReference type="NCBI Taxonomy" id="2575441"/>
    <lineage>
        <taxon>Bacteria</taxon>
        <taxon>Bacillati</taxon>
        <taxon>Actinomycetota</taxon>
        <taxon>Actinomycetes</taxon>
        <taxon>Propionibacteriales</taxon>
        <taxon>Kribbellaceae</taxon>
        <taxon>Kribbella</taxon>
    </lineage>
</organism>